<dbReference type="Gene3D" id="1.25.40.10">
    <property type="entry name" value="Tetratricopeptide repeat domain"/>
    <property type="match status" value="1"/>
</dbReference>
<evidence type="ECO:0008006" key="3">
    <source>
        <dbReference type="Google" id="ProtNLM"/>
    </source>
</evidence>
<sequence>MLPLQLRRPTLERPLPSREFQPLLLERLTALRDTLGDREPAVVCNWHGIRGLRWACAREEPATALLHAEEAMVIAQAIGHGKYCTLLSSIASMNRWLIGAAEAAERTLVDMRDDDVGMVSSFRPFVLAWLLADRGALGDARGWAERLVASGQAKRLPQDEGRGRWALAEVLRRAGELGAADAEAQAALAMLSATCPIEVPGALATLAAVRLAQGRAAEGAALAEEGLARYPLIELIGPAVPRRDVSHEKGVFAVMGTVRHNGFCWSVIRRPHCMNA</sequence>
<proteinExistence type="predicted"/>
<dbReference type="Proteomes" id="UP000238348">
    <property type="component" value="Chromosome"/>
</dbReference>
<protein>
    <recommendedName>
        <fullName evidence="3">MalT-like TPR region domain-containing protein</fullName>
    </recommendedName>
</protein>
<dbReference type="EMBL" id="CP012673">
    <property type="protein sequence ID" value="AUX46415.1"/>
    <property type="molecule type" value="Genomic_DNA"/>
</dbReference>
<reference evidence="1 2" key="1">
    <citation type="submission" date="2015-09" db="EMBL/GenBank/DDBJ databases">
        <title>Sorangium comparison.</title>
        <authorList>
            <person name="Zaburannyi N."/>
            <person name="Bunk B."/>
            <person name="Overmann J."/>
            <person name="Mueller R."/>
        </authorList>
    </citation>
    <scope>NUCLEOTIDE SEQUENCE [LARGE SCALE GENOMIC DNA]</scope>
    <source>
        <strain evidence="1 2">So ce26</strain>
    </source>
</reference>
<name>A0A2L0F4B7_SORCE</name>
<accession>A0A2L0F4B7</accession>
<evidence type="ECO:0000313" key="1">
    <source>
        <dbReference type="EMBL" id="AUX46415.1"/>
    </source>
</evidence>
<dbReference type="RefSeq" id="WP_104984602.1">
    <property type="nucleotide sequence ID" value="NZ_CP012673.1"/>
</dbReference>
<dbReference type="InterPro" id="IPR011990">
    <property type="entry name" value="TPR-like_helical_dom_sf"/>
</dbReference>
<dbReference type="AlphaFoldDB" id="A0A2L0F4B7"/>
<evidence type="ECO:0000313" key="2">
    <source>
        <dbReference type="Proteomes" id="UP000238348"/>
    </source>
</evidence>
<gene>
    <name evidence="1" type="ORF">SOCE26_079210</name>
</gene>
<organism evidence="1 2">
    <name type="scientific">Sorangium cellulosum</name>
    <name type="common">Polyangium cellulosum</name>
    <dbReference type="NCBI Taxonomy" id="56"/>
    <lineage>
        <taxon>Bacteria</taxon>
        <taxon>Pseudomonadati</taxon>
        <taxon>Myxococcota</taxon>
        <taxon>Polyangia</taxon>
        <taxon>Polyangiales</taxon>
        <taxon>Polyangiaceae</taxon>
        <taxon>Sorangium</taxon>
    </lineage>
</organism>